<sequence>MQRSIGVHERPPAATSIMLSLQHLFAMFGSTVLVPNIFGVDPAICLLMNGIGTLLYILVTKGKIPAYLGSSFAFLGPAGAVIASQAADGGYAAALGGFIASGVIFTIVAFIVQAAGTRWLDVVFPPAAMGAIVAIIGLELVPVAAKMAGYIPGDGADPATWKMDPDTVILSTATLAVTVLGSVLFRGFMRIIPILFGIIFGYVLAYFMKATDFSGVDGANWLQAPTFTTPEFHWTAIIAITPAALVVIAEHIGHLIVTGNIVEKDLSKDPGLHRSMLGNGISTILSGFVGSTPNTTYGENIGVLAITKVYSTFVIGGAAVIAIVLSFFGKFSAVISAIPVPVMGGVSLLLFGVIAASGLRMLVESKVDYSRPTNLFLTTIVLVIGLSGVKLTIGDVSFSGMALATIVAIVLSLLFKLFEVLRISNDNEAAGH</sequence>
<comment type="caution">
    <text evidence="9">The sequence shown here is derived from an EMBL/GenBank/DDBJ whole genome shotgun (WGS) entry which is preliminary data.</text>
</comment>
<organism evidence="9 10">
    <name type="scientific">Paenibacillus nanensis</name>
    <dbReference type="NCBI Taxonomy" id="393251"/>
    <lineage>
        <taxon>Bacteria</taxon>
        <taxon>Bacillati</taxon>
        <taxon>Bacillota</taxon>
        <taxon>Bacilli</taxon>
        <taxon>Bacillales</taxon>
        <taxon>Paenibacillaceae</taxon>
        <taxon>Paenibacillus</taxon>
    </lineage>
</organism>
<dbReference type="NCBIfam" id="TIGR00801">
    <property type="entry name" value="ncs2"/>
    <property type="match status" value="1"/>
</dbReference>
<evidence type="ECO:0000313" key="10">
    <source>
        <dbReference type="Proteomes" id="UP000266482"/>
    </source>
</evidence>
<dbReference type="GO" id="GO:0005886">
    <property type="term" value="C:plasma membrane"/>
    <property type="evidence" value="ECO:0007669"/>
    <property type="project" value="UniProtKB-SubCell"/>
</dbReference>
<dbReference type="Pfam" id="PF00860">
    <property type="entry name" value="Xan_ur_permease"/>
    <property type="match status" value="1"/>
</dbReference>
<keyword evidence="4" id="KW-1003">Cell membrane</keyword>
<name>A0A3A1UKQ4_9BACL</name>
<dbReference type="GO" id="GO:0042907">
    <property type="term" value="F:xanthine transmembrane transporter activity"/>
    <property type="evidence" value="ECO:0007669"/>
    <property type="project" value="TreeGrafter"/>
</dbReference>
<keyword evidence="3" id="KW-0813">Transport</keyword>
<feature type="transmembrane region" description="Helical" evidence="8">
    <location>
        <begin position="192"/>
        <end position="208"/>
    </location>
</feature>
<evidence type="ECO:0000256" key="2">
    <source>
        <dbReference type="ARBA" id="ARBA00008821"/>
    </source>
</evidence>
<feature type="transmembrane region" description="Helical" evidence="8">
    <location>
        <begin position="399"/>
        <end position="418"/>
    </location>
</feature>
<evidence type="ECO:0000256" key="6">
    <source>
        <dbReference type="ARBA" id="ARBA00022989"/>
    </source>
</evidence>
<dbReference type="AlphaFoldDB" id="A0A3A1UKQ4"/>
<evidence type="ECO:0000313" key="9">
    <source>
        <dbReference type="EMBL" id="RIX47268.1"/>
    </source>
</evidence>
<accession>A0A3A1UKQ4</accession>
<proteinExistence type="inferred from homology"/>
<evidence type="ECO:0000256" key="8">
    <source>
        <dbReference type="SAM" id="Phobius"/>
    </source>
</evidence>
<dbReference type="InterPro" id="IPR006042">
    <property type="entry name" value="Xan_ur_permease"/>
</dbReference>
<dbReference type="NCBIfam" id="NF007995">
    <property type="entry name" value="PRK10720.1"/>
    <property type="match status" value="1"/>
</dbReference>
<dbReference type="InterPro" id="IPR006043">
    <property type="entry name" value="NCS2"/>
</dbReference>
<feature type="transmembrane region" description="Helical" evidence="8">
    <location>
        <begin position="375"/>
        <end position="393"/>
    </location>
</feature>
<feature type="transmembrane region" description="Helical" evidence="8">
    <location>
        <begin position="168"/>
        <end position="185"/>
    </location>
</feature>
<reference evidence="9 10" key="1">
    <citation type="submission" date="2018-09" db="EMBL/GenBank/DDBJ databases">
        <title>Paenibacillus aracenensis nov. sp. isolated from a cave in southern Spain.</title>
        <authorList>
            <person name="Jurado V."/>
            <person name="Gutierrez-Patricio S."/>
            <person name="Gonzalez-Pimentel J.L."/>
            <person name="Miller A.Z."/>
            <person name="Laiz L."/>
            <person name="Saiz-Jimenez C."/>
        </authorList>
    </citation>
    <scope>NUCLEOTIDE SEQUENCE [LARGE SCALE GENOMIC DNA]</scope>
    <source>
        <strain evidence="9 10">DSM 22867</strain>
    </source>
</reference>
<keyword evidence="6 8" id="KW-1133">Transmembrane helix</keyword>
<feature type="transmembrane region" description="Helical" evidence="8">
    <location>
        <begin position="66"/>
        <end position="87"/>
    </location>
</feature>
<feature type="transmembrane region" description="Helical" evidence="8">
    <location>
        <begin position="40"/>
        <end position="59"/>
    </location>
</feature>
<keyword evidence="10" id="KW-1185">Reference proteome</keyword>
<evidence type="ECO:0000256" key="3">
    <source>
        <dbReference type="ARBA" id="ARBA00022448"/>
    </source>
</evidence>
<gene>
    <name evidence="9" type="ORF">D3P08_25500</name>
</gene>
<keyword evidence="7 8" id="KW-0472">Membrane</keyword>
<comment type="similarity">
    <text evidence="2">Belongs to the nucleobase:cation symporter-2 (NCS2) (TC 2.A.40) family.</text>
</comment>
<protein>
    <submittedName>
        <fullName evidence="9">Uracil permease</fullName>
    </submittedName>
</protein>
<dbReference type="PANTHER" id="PTHR42810:SF4">
    <property type="entry name" value="URIC ACID TRANSPORTER UACT"/>
    <property type="match status" value="1"/>
</dbReference>
<dbReference type="EMBL" id="QXQA01000024">
    <property type="protein sequence ID" value="RIX47268.1"/>
    <property type="molecule type" value="Genomic_DNA"/>
</dbReference>
<feature type="transmembrane region" description="Helical" evidence="8">
    <location>
        <begin position="340"/>
        <end position="363"/>
    </location>
</feature>
<dbReference type="Proteomes" id="UP000266482">
    <property type="component" value="Unassembled WGS sequence"/>
</dbReference>
<dbReference type="OrthoDB" id="9779092at2"/>
<feature type="transmembrane region" description="Helical" evidence="8">
    <location>
        <begin position="127"/>
        <end position="148"/>
    </location>
</feature>
<feature type="transmembrane region" description="Helical" evidence="8">
    <location>
        <begin position="93"/>
        <end position="115"/>
    </location>
</feature>
<dbReference type="RefSeq" id="WP_119602944.1">
    <property type="nucleotide sequence ID" value="NZ_QXQA01000024.1"/>
</dbReference>
<dbReference type="PROSITE" id="PS01116">
    <property type="entry name" value="XANTH_URACIL_PERMASE"/>
    <property type="match status" value="1"/>
</dbReference>
<evidence type="ECO:0000256" key="4">
    <source>
        <dbReference type="ARBA" id="ARBA00022475"/>
    </source>
</evidence>
<evidence type="ECO:0000256" key="5">
    <source>
        <dbReference type="ARBA" id="ARBA00022692"/>
    </source>
</evidence>
<feature type="transmembrane region" description="Helical" evidence="8">
    <location>
        <begin position="232"/>
        <end position="257"/>
    </location>
</feature>
<feature type="transmembrane region" description="Helical" evidence="8">
    <location>
        <begin position="309"/>
        <end position="328"/>
    </location>
</feature>
<evidence type="ECO:0000256" key="1">
    <source>
        <dbReference type="ARBA" id="ARBA00004651"/>
    </source>
</evidence>
<evidence type="ECO:0000256" key="7">
    <source>
        <dbReference type="ARBA" id="ARBA00023136"/>
    </source>
</evidence>
<dbReference type="PANTHER" id="PTHR42810">
    <property type="entry name" value="PURINE PERMEASE C1399.01C-RELATED"/>
    <property type="match status" value="1"/>
</dbReference>
<comment type="subcellular location">
    <subcellularLocation>
        <location evidence="1">Cell membrane</location>
        <topology evidence="1">Multi-pass membrane protein</topology>
    </subcellularLocation>
</comment>
<keyword evidence="5 8" id="KW-0812">Transmembrane</keyword>